<evidence type="ECO:0000256" key="3">
    <source>
        <dbReference type="ARBA" id="ARBA00022840"/>
    </source>
</evidence>
<keyword evidence="2" id="KW-0547">Nucleotide-binding</keyword>
<evidence type="ECO:0000313" key="5">
    <source>
        <dbReference type="Proteomes" id="UP000254716"/>
    </source>
</evidence>
<dbReference type="EMBL" id="UGCV01000008">
    <property type="protein sequence ID" value="STJ20029.1"/>
    <property type="molecule type" value="Genomic_DNA"/>
</dbReference>
<protein>
    <submittedName>
        <fullName evidence="4">Chaperone protein HscA</fullName>
    </submittedName>
</protein>
<accession>A0A376W990</accession>
<dbReference type="Proteomes" id="UP000254716">
    <property type="component" value="Unassembled WGS sequence"/>
</dbReference>
<name>A0A376W990_ECOLX</name>
<dbReference type="InterPro" id="IPR013126">
    <property type="entry name" value="Hsp_70_fam"/>
</dbReference>
<reference evidence="4 5" key="1">
    <citation type="submission" date="2018-06" db="EMBL/GenBank/DDBJ databases">
        <authorList>
            <consortium name="Pathogen Informatics"/>
            <person name="Doyle S."/>
        </authorList>
    </citation>
    <scope>NUCLEOTIDE SEQUENCE [LARGE SCALE GENOMIC DNA]</scope>
    <source>
        <strain evidence="4 5">NCTC9081</strain>
    </source>
</reference>
<dbReference type="Gene3D" id="3.90.640.10">
    <property type="entry name" value="Actin, Chain A, domain 4"/>
    <property type="match status" value="1"/>
</dbReference>
<dbReference type="PROSITE" id="PS00329">
    <property type="entry name" value="HSP70_2"/>
    <property type="match status" value="1"/>
</dbReference>
<dbReference type="AlphaFoldDB" id="A0A376W990"/>
<dbReference type="PANTHER" id="PTHR19375">
    <property type="entry name" value="HEAT SHOCK PROTEIN 70KDA"/>
    <property type="match status" value="1"/>
</dbReference>
<keyword evidence="3" id="KW-0067">ATP-binding</keyword>
<evidence type="ECO:0000313" key="4">
    <source>
        <dbReference type="EMBL" id="STJ20029.1"/>
    </source>
</evidence>
<dbReference type="InterPro" id="IPR018181">
    <property type="entry name" value="Heat_shock_70_CS"/>
</dbReference>
<dbReference type="GO" id="GO:0005524">
    <property type="term" value="F:ATP binding"/>
    <property type="evidence" value="ECO:0007669"/>
    <property type="project" value="UniProtKB-KW"/>
</dbReference>
<dbReference type="GO" id="GO:0140662">
    <property type="term" value="F:ATP-dependent protein folding chaperone"/>
    <property type="evidence" value="ECO:0007669"/>
    <property type="project" value="InterPro"/>
</dbReference>
<dbReference type="Gene3D" id="3.30.420.40">
    <property type="match status" value="2"/>
</dbReference>
<organism evidence="4 5">
    <name type="scientific">Escherichia coli</name>
    <dbReference type="NCBI Taxonomy" id="562"/>
    <lineage>
        <taxon>Bacteria</taxon>
        <taxon>Pseudomonadati</taxon>
        <taxon>Pseudomonadota</taxon>
        <taxon>Gammaproteobacteria</taxon>
        <taxon>Enterobacterales</taxon>
        <taxon>Enterobacteriaceae</taxon>
        <taxon>Escherichia</taxon>
    </lineage>
</organism>
<proteinExistence type="inferred from homology"/>
<dbReference type="InterPro" id="IPR043129">
    <property type="entry name" value="ATPase_NBD"/>
</dbReference>
<evidence type="ECO:0000256" key="1">
    <source>
        <dbReference type="ARBA" id="ARBA00007381"/>
    </source>
</evidence>
<dbReference type="PRINTS" id="PR00301">
    <property type="entry name" value="HEATSHOCK70"/>
</dbReference>
<dbReference type="Pfam" id="PF00012">
    <property type="entry name" value="HSP70"/>
    <property type="match status" value="1"/>
</dbReference>
<evidence type="ECO:0000256" key="2">
    <source>
        <dbReference type="ARBA" id="ARBA00022741"/>
    </source>
</evidence>
<dbReference type="SUPFAM" id="SSF53067">
    <property type="entry name" value="Actin-like ATPase domain"/>
    <property type="match status" value="2"/>
</dbReference>
<comment type="similarity">
    <text evidence="1">Belongs to the heat shock protein 70 family.</text>
</comment>
<gene>
    <name evidence="4" type="primary">hscA_4</name>
    <name evidence="4" type="ORF">NCTC9081_05583</name>
</gene>
<sequence length="266" mass="28454">MRSGQAETLADHEGRHLLPSVVHYQQQGHSVGYDARTNAALDTANTISSVKRLMGPRWLISSNAIRICLIIPGQRKWPADDETAAGLLNPVRVSADILKALAARATEALAGELDGVVITVPAYFDDAQRQGTKDAARLAGLHVLRLLNEPTAAAIAYGLDSGQEGVIAVYDLGGGTFDISILRLSRGVLKCWRPVVIPRSAAMISTICWRITFASRPGIPDRSDNRVQRELLDAAIAAKIALSDADSVTVNVRAGRAKSAVNNSMN</sequence>